<dbReference type="EMBL" id="JAFEUC010000013">
    <property type="protein sequence ID" value="MBM7079317.1"/>
    <property type="molecule type" value="Genomic_DNA"/>
</dbReference>
<evidence type="ECO:0000256" key="1">
    <source>
        <dbReference type="SAM" id="Phobius"/>
    </source>
</evidence>
<comment type="caution">
    <text evidence="2">The sequence shown here is derived from an EMBL/GenBank/DDBJ whole genome shotgun (WGS) entry which is preliminary data.</text>
</comment>
<accession>A0ABS2IYB7</accession>
<keyword evidence="3" id="KW-1185">Reference proteome</keyword>
<keyword evidence="1" id="KW-0812">Transmembrane</keyword>
<reference evidence="2 3" key="1">
    <citation type="submission" date="2021-02" db="EMBL/GenBank/DDBJ databases">
        <authorList>
            <person name="Ra J.-S."/>
        </authorList>
    </citation>
    <scope>NUCLEOTIDE SEQUENCE [LARGE SCALE GENOMIC DNA]</scope>
    <source>
        <strain evidence="2 3">MMS20-R1-14</strain>
    </source>
</reference>
<dbReference type="Proteomes" id="UP001518872">
    <property type="component" value="Unassembled WGS sequence"/>
</dbReference>
<organism evidence="2 3">
    <name type="scientific">Micromonospora humida</name>
    <dbReference type="NCBI Taxonomy" id="2809018"/>
    <lineage>
        <taxon>Bacteria</taxon>
        <taxon>Bacillati</taxon>
        <taxon>Actinomycetota</taxon>
        <taxon>Actinomycetes</taxon>
        <taxon>Micromonosporales</taxon>
        <taxon>Micromonosporaceae</taxon>
        <taxon>Micromonospora</taxon>
    </lineage>
</organism>
<dbReference type="InterPro" id="IPR045428">
    <property type="entry name" value="EACC1"/>
</dbReference>
<dbReference type="Pfam" id="PF19953">
    <property type="entry name" value="EACC1"/>
    <property type="match status" value="1"/>
</dbReference>
<gene>
    <name evidence="2" type="ORF">JQX11_23645</name>
</gene>
<keyword evidence="1" id="KW-1133">Transmembrane helix</keyword>
<protein>
    <submittedName>
        <fullName evidence="2">Uncharacterized protein</fullName>
    </submittedName>
</protein>
<sequence length="121" mass="12696">MPSMLLRVVDGSDDDLSTLIDLFNGYDELRGQTRPVRAAPGPGEMGAAIEALSIALVPGGAATIIAGGVALWLRRRAPGRPGKLGLRLEFPDGTKLYVDAKGVDDVEAVVAAAVKPWTESR</sequence>
<evidence type="ECO:0000313" key="3">
    <source>
        <dbReference type="Proteomes" id="UP001518872"/>
    </source>
</evidence>
<name>A0ABS2IYB7_9ACTN</name>
<evidence type="ECO:0000313" key="2">
    <source>
        <dbReference type="EMBL" id="MBM7079317.1"/>
    </source>
</evidence>
<proteinExistence type="predicted"/>
<feature type="transmembrane region" description="Helical" evidence="1">
    <location>
        <begin position="51"/>
        <end position="73"/>
    </location>
</feature>
<keyword evidence="1" id="KW-0472">Membrane</keyword>